<dbReference type="EMBL" id="JARK01001351">
    <property type="protein sequence ID" value="EYC23433.1"/>
    <property type="molecule type" value="Genomic_DNA"/>
</dbReference>
<evidence type="ECO:0000313" key="3">
    <source>
        <dbReference type="Proteomes" id="UP000024635"/>
    </source>
</evidence>
<comment type="caution">
    <text evidence="2">The sequence shown here is derived from an EMBL/GenBank/DDBJ whole genome shotgun (WGS) entry which is preliminary data.</text>
</comment>
<organism evidence="2 3">
    <name type="scientific">Ancylostoma ceylanicum</name>
    <dbReference type="NCBI Taxonomy" id="53326"/>
    <lineage>
        <taxon>Eukaryota</taxon>
        <taxon>Metazoa</taxon>
        <taxon>Ecdysozoa</taxon>
        <taxon>Nematoda</taxon>
        <taxon>Chromadorea</taxon>
        <taxon>Rhabditida</taxon>
        <taxon>Rhabditina</taxon>
        <taxon>Rhabditomorpha</taxon>
        <taxon>Strongyloidea</taxon>
        <taxon>Ancylostomatidae</taxon>
        <taxon>Ancylostomatinae</taxon>
        <taxon>Ancylostoma</taxon>
    </lineage>
</organism>
<dbReference type="Proteomes" id="UP000024635">
    <property type="component" value="Unassembled WGS sequence"/>
</dbReference>
<keyword evidence="1" id="KW-1133">Transmembrane helix</keyword>
<protein>
    <submittedName>
        <fullName evidence="2">Uncharacterized protein</fullName>
    </submittedName>
</protein>
<proteinExistence type="predicted"/>
<keyword evidence="3" id="KW-1185">Reference proteome</keyword>
<evidence type="ECO:0000256" key="1">
    <source>
        <dbReference type="SAM" id="Phobius"/>
    </source>
</evidence>
<accession>A0A016V9M9</accession>
<keyword evidence="1" id="KW-0812">Transmembrane</keyword>
<feature type="transmembrane region" description="Helical" evidence="1">
    <location>
        <begin position="58"/>
        <end position="82"/>
    </location>
</feature>
<keyword evidence="1" id="KW-0472">Membrane</keyword>
<sequence length="125" mass="13865">MLDSEDSEELVMATIVDSDSTARTLRQRNTLVKQVKEIIMSLQKWFADLAVSVLNATIIARMVIGQILHIITIILIPTVLWISCGRKRSAEAIKPVESSLPGAKQKTSADQEVPRCGLLRRHASE</sequence>
<gene>
    <name evidence="2" type="primary">Acey_s0015.g2646</name>
    <name evidence="2" type="ORF">Y032_0015g2646</name>
</gene>
<dbReference type="AlphaFoldDB" id="A0A016V9M9"/>
<name>A0A016V9M9_9BILA</name>
<evidence type="ECO:0000313" key="2">
    <source>
        <dbReference type="EMBL" id="EYC23433.1"/>
    </source>
</evidence>
<reference evidence="3" key="1">
    <citation type="journal article" date="2015" name="Nat. Genet.">
        <title>The genome and transcriptome of the zoonotic hookworm Ancylostoma ceylanicum identify infection-specific gene families.</title>
        <authorList>
            <person name="Schwarz E.M."/>
            <person name="Hu Y."/>
            <person name="Antoshechkin I."/>
            <person name="Miller M.M."/>
            <person name="Sternberg P.W."/>
            <person name="Aroian R.V."/>
        </authorList>
    </citation>
    <scope>NUCLEOTIDE SEQUENCE</scope>
    <source>
        <strain evidence="3">HY135</strain>
    </source>
</reference>